<dbReference type="GO" id="GO:0004817">
    <property type="term" value="F:cysteine-tRNA ligase activity"/>
    <property type="evidence" value="ECO:0007669"/>
    <property type="project" value="UniProtKB-UniRule"/>
</dbReference>
<feature type="binding site" evidence="13">
    <location>
        <position position="247"/>
    </location>
    <ligand>
        <name>Zn(2+)</name>
        <dbReference type="ChEBI" id="CHEBI:29105"/>
    </ligand>
</feature>
<dbReference type="SUPFAM" id="SSF52374">
    <property type="entry name" value="Nucleotidylyl transferase"/>
    <property type="match status" value="1"/>
</dbReference>
<dbReference type="PANTHER" id="PTHR10890">
    <property type="entry name" value="CYSTEINYL-TRNA SYNTHETASE"/>
    <property type="match status" value="1"/>
</dbReference>
<dbReference type="EC" id="6.1.1.16" evidence="13"/>
<evidence type="ECO:0000256" key="7">
    <source>
        <dbReference type="ARBA" id="ARBA00022741"/>
    </source>
</evidence>
<comment type="subunit">
    <text evidence="3 13">Monomer.</text>
</comment>
<comment type="similarity">
    <text evidence="2 13">Belongs to the class-I aminoacyl-tRNA synthetase family.</text>
</comment>
<feature type="binding site" evidence="13">
    <location>
        <position position="218"/>
    </location>
    <ligand>
        <name>Zn(2+)</name>
        <dbReference type="ChEBI" id="CHEBI:29105"/>
    </ligand>
</feature>
<name>A0A9W5RFM9_9ACTO</name>
<proteinExistence type="inferred from homology"/>
<evidence type="ECO:0000256" key="3">
    <source>
        <dbReference type="ARBA" id="ARBA00011245"/>
    </source>
</evidence>
<feature type="domain" description="Cysteinyl-tRNA synthetase class Ia DALR" evidence="14">
    <location>
        <begin position="353"/>
        <end position="414"/>
    </location>
</feature>
<dbReference type="InterPro" id="IPR014729">
    <property type="entry name" value="Rossmann-like_a/b/a_fold"/>
</dbReference>
<protein>
    <recommendedName>
        <fullName evidence="13">Cysteine--tRNA ligase</fullName>
        <ecNumber evidence="13">6.1.1.16</ecNumber>
    </recommendedName>
    <alternativeName>
        <fullName evidence="13">Cysteinyl-tRNA synthetase</fullName>
        <shortName evidence="13">CysRS</shortName>
    </alternativeName>
</protein>
<gene>
    <name evidence="13" type="primary">cysS</name>
    <name evidence="15" type="ORF">HMPREF9238_01286</name>
</gene>
<dbReference type="SMART" id="SM00840">
    <property type="entry name" value="DALR_2"/>
    <property type="match status" value="1"/>
</dbReference>
<dbReference type="InterPro" id="IPR056411">
    <property type="entry name" value="CysS_C"/>
</dbReference>
<keyword evidence="9 13" id="KW-0067">ATP-binding</keyword>
<dbReference type="InterPro" id="IPR024909">
    <property type="entry name" value="Cys-tRNA/MSH_ligase"/>
</dbReference>
<dbReference type="FunFam" id="3.40.50.620:FF:000068">
    <property type="entry name" value="Cysteine--tRNA ligase"/>
    <property type="match status" value="1"/>
</dbReference>
<feature type="binding site" evidence="13">
    <location>
        <position position="29"/>
    </location>
    <ligand>
        <name>Zn(2+)</name>
        <dbReference type="ChEBI" id="CHEBI:29105"/>
    </ligand>
</feature>
<evidence type="ECO:0000256" key="2">
    <source>
        <dbReference type="ARBA" id="ARBA00005594"/>
    </source>
</evidence>
<dbReference type="PRINTS" id="PR00983">
    <property type="entry name" value="TRNASYNTHCYS"/>
</dbReference>
<dbReference type="RefSeq" id="WP_016444620.1">
    <property type="nucleotide sequence ID" value="NZ_KE150266.1"/>
</dbReference>
<keyword evidence="11 13" id="KW-0030">Aminoacyl-tRNA synthetase</keyword>
<feature type="short sequence motif" description="'KMSKS' region" evidence="13">
    <location>
        <begin position="274"/>
        <end position="278"/>
    </location>
</feature>
<keyword evidence="16" id="KW-1185">Reference proteome</keyword>
<dbReference type="Gene3D" id="1.20.120.1910">
    <property type="entry name" value="Cysteine-tRNA ligase, C-terminal anti-codon recognition domain"/>
    <property type="match status" value="1"/>
</dbReference>
<evidence type="ECO:0000256" key="5">
    <source>
        <dbReference type="ARBA" id="ARBA00022598"/>
    </source>
</evidence>
<accession>A0A9W5RFM9</accession>
<evidence type="ECO:0000256" key="6">
    <source>
        <dbReference type="ARBA" id="ARBA00022723"/>
    </source>
</evidence>
<dbReference type="Pfam" id="PF01406">
    <property type="entry name" value="tRNA-synt_1e"/>
    <property type="match status" value="1"/>
</dbReference>
<dbReference type="InterPro" id="IPR009080">
    <property type="entry name" value="tRNAsynth_Ia_anticodon-bd"/>
</dbReference>
<evidence type="ECO:0000256" key="13">
    <source>
        <dbReference type="HAMAP-Rule" id="MF_00041"/>
    </source>
</evidence>
<evidence type="ECO:0000256" key="10">
    <source>
        <dbReference type="ARBA" id="ARBA00022917"/>
    </source>
</evidence>
<dbReference type="CDD" id="cd00672">
    <property type="entry name" value="CysRS_core"/>
    <property type="match status" value="1"/>
</dbReference>
<evidence type="ECO:0000313" key="16">
    <source>
        <dbReference type="Proteomes" id="UP000014387"/>
    </source>
</evidence>
<dbReference type="PANTHER" id="PTHR10890:SF30">
    <property type="entry name" value="CYSTEINE--TRNA LIGASE"/>
    <property type="match status" value="1"/>
</dbReference>
<dbReference type="InterPro" id="IPR015273">
    <property type="entry name" value="Cys-tRNA-synt_Ia_DALR"/>
</dbReference>
<keyword evidence="10 13" id="KW-0648">Protein biosynthesis</keyword>
<keyword evidence="8 13" id="KW-0862">Zinc</keyword>
<evidence type="ECO:0000313" key="15">
    <source>
        <dbReference type="EMBL" id="EPD31510.1"/>
    </source>
</evidence>
<comment type="caution">
    <text evidence="15">The sequence shown here is derived from an EMBL/GenBank/DDBJ whole genome shotgun (WGS) entry which is preliminary data.</text>
</comment>
<evidence type="ECO:0000256" key="4">
    <source>
        <dbReference type="ARBA" id="ARBA00022490"/>
    </source>
</evidence>
<dbReference type="SUPFAM" id="SSF47323">
    <property type="entry name" value="Anticodon-binding domain of a subclass of class I aminoacyl-tRNA synthetases"/>
    <property type="match status" value="1"/>
</dbReference>
<evidence type="ECO:0000256" key="12">
    <source>
        <dbReference type="ARBA" id="ARBA00047398"/>
    </source>
</evidence>
<dbReference type="Pfam" id="PF09190">
    <property type="entry name" value="DALR_2"/>
    <property type="match status" value="1"/>
</dbReference>
<reference evidence="15 16" key="1">
    <citation type="submission" date="2013-05" db="EMBL/GenBank/DDBJ databases">
        <title>The Genome Sequence of Actinomyces europaeus ACS-120-V-COL10B.</title>
        <authorList>
            <consortium name="The Broad Institute Genomics Platform"/>
            <person name="Earl A."/>
            <person name="Ward D."/>
            <person name="Feldgarden M."/>
            <person name="Gevers D."/>
            <person name="Saerens B."/>
            <person name="Vaneechoutte M."/>
            <person name="Walker B."/>
            <person name="Young S."/>
            <person name="Zeng Q."/>
            <person name="Gargeya S."/>
            <person name="Fitzgerald M."/>
            <person name="Haas B."/>
            <person name="Abouelleil A."/>
            <person name="Allen A.W."/>
            <person name="Alvarado L."/>
            <person name="Arachchi H.M."/>
            <person name="Berlin A.M."/>
            <person name="Chapman S.B."/>
            <person name="Gainer-Dewar J."/>
            <person name="Goldberg J."/>
            <person name="Griggs A."/>
            <person name="Gujja S."/>
            <person name="Hansen M."/>
            <person name="Howarth C."/>
            <person name="Imamovic A."/>
            <person name="Ireland A."/>
            <person name="Larimer J."/>
            <person name="McCowan C."/>
            <person name="Murphy C."/>
            <person name="Pearson M."/>
            <person name="Poon T.W."/>
            <person name="Priest M."/>
            <person name="Roberts A."/>
            <person name="Saif S."/>
            <person name="Shea T."/>
            <person name="Sisk P."/>
            <person name="Sykes S."/>
            <person name="Wortman J."/>
            <person name="Nusbaum C."/>
            <person name="Birren B."/>
        </authorList>
    </citation>
    <scope>NUCLEOTIDE SEQUENCE [LARGE SCALE GENOMIC DNA]</scope>
    <source>
        <strain evidence="15 16">ACS-120-V-Col10b</strain>
    </source>
</reference>
<dbReference type="GO" id="GO:0008270">
    <property type="term" value="F:zinc ion binding"/>
    <property type="evidence" value="ECO:0007669"/>
    <property type="project" value="UniProtKB-UniRule"/>
</dbReference>
<dbReference type="OrthoDB" id="9815130at2"/>
<dbReference type="GO" id="GO:0005829">
    <property type="term" value="C:cytosol"/>
    <property type="evidence" value="ECO:0007669"/>
    <property type="project" value="TreeGrafter"/>
</dbReference>
<organism evidence="15 16">
    <name type="scientific">Gleimia europaea ACS-120-V-Col10b</name>
    <dbReference type="NCBI Taxonomy" id="883069"/>
    <lineage>
        <taxon>Bacteria</taxon>
        <taxon>Bacillati</taxon>
        <taxon>Actinomycetota</taxon>
        <taxon>Actinomycetes</taxon>
        <taxon>Actinomycetales</taxon>
        <taxon>Actinomycetaceae</taxon>
        <taxon>Gleimia</taxon>
    </lineage>
</organism>
<keyword evidence="7 13" id="KW-0547">Nucleotide-binding</keyword>
<keyword evidence="6 13" id="KW-0479">Metal-binding</keyword>
<dbReference type="GO" id="GO:0006423">
    <property type="term" value="P:cysteinyl-tRNA aminoacylation"/>
    <property type="evidence" value="ECO:0007669"/>
    <property type="project" value="UniProtKB-UniRule"/>
</dbReference>
<sequence length="476" mass="52194">MNLHLYDTKSRSLQPLKPVHEGEVGIYLCGATVQGSPHIGHLRSAVAFDTLIRWLKKNGMKVTYIRNITDIDDKILNKSAEAGQPWWAWASKFEREFAQAYDALGLLPPTFEPRATAHILDQVQLVERLIERGHAYPDGAGNVYFDVHSLDDYGSLTHQDLAQMRTTEDESQIDSSVEAGKRDPRDFALWKAAKPTEPSTASWQSPWGPGRPGWHLECSAMSRRYLGEAFDIHGGGIDLRFPHHENEQAQSHGAGWPFASLWVHNAWVTMKGEKMSKSLGNSLVVADILQRVPAPVLRFALGTVHHRSTVDYSEETIHAAAAAWERISGFVQRAGEVAGVTESEVAERAVPQAFADALDNDLNVAGGLAVVYERMKAGNQALADGSEGEVREALLDVRAMLDILGLDPASPQWVSEEGDVSGKDKALDVLVNHLIEQREQARAAKDWSTADSIRDGLAAAGVVVEDGADGARWHIG</sequence>
<dbReference type="GO" id="GO:0005524">
    <property type="term" value="F:ATP binding"/>
    <property type="evidence" value="ECO:0007669"/>
    <property type="project" value="UniProtKB-UniRule"/>
</dbReference>
<comment type="subcellular location">
    <subcellularLocation>
        <location evidence="1 13">Cytoplasm</location>
    </subcellularLocation>
</comment>
<evidence type="ECO:0000256" key="8">
    <source>
        <dbReference type="ARBA" id="ARBA00022833"/>
    </source>
</evidence>
<feature type="binding site" evidence="13">
    <location>
        <position position="243"/>
    </location>
    <ligand>
        <name>Zn(2+)</name>
        <dbReference type="ChEBI" id="CHEBI:29105"/>
    </ligand>
</feature>
<dbReference type="HAMAP" id="MF_00041">
    <property type="entry name" value="Cys_tRNA_synth"/>
    <property type="match status" value="1"/>
</dbReference>
<dbReference type="Proteomes" id="UP000014387">
    <property type="component" value="Unassembled WGS sequence"/>
</dbReference>
<dbReference type="Gene3D" id="3.40.50.620">
    <property type="entry name" value="HUPs"/>
    <property type="match status" value="1"/>
</dbReference>
<evidence type="ECO:0000259" key="14">
    <source>
        <dbReference type="SMART" id="SM00840"/>
    </source>
</evidence>
<dbReference type="InterPro" id="IPR015803">
    <property type="entry name" value="Cys-tRNA-ligase"/>
</dbReference>
<comment type="catalytic activity">
    <reaction evidence="12 13">
        <text>tRNA(Cys) + L-cysteine + ATP = L-cysteinyl-tRNA(Cys) + AMP + diphosphate</text>
        <dbReference type="Rhea" id="RHEA:17773"/>
        <dbReference type="Rhea" id="RHEA-COMP:9661"/>
        <dbReference type="Rhea" id="RHEA-COMP:9679"/>
        <dbReference type="ChEBI" id="CHEBI:30616"/>
        <dbReference type="ChEBI" id="CHEBI:33019"/>
        <dbReference type="ChEBI" id="CHEBI:35235"/>
        <dbReference type="ChEBI" id="CHEBI:78442"/>
        <dbReference type="ChEBI" id="CHEBI:78517"/>
        <dbReference type="ChEBI" id="CHEBI:456215"/>
        <dbReference type="EC" id="6.1.1.16"/>
    </reaction>
</comment>
<keyword evidence="5 13" id="KW-0436">Ligase</keyword>
<keyword evidence="4 13" id="KW-0963">Cytoplasm</keyword>
<comment type="cofactor">
    <cofactor evidence="13">
        <name>Zn(2+)</name>
        <dbReference type="ChEBI" id="CHEBI:29105"/>
    </cofactor>
    <text evidence="13">Binds 1 zinc ion per subunit.</text>
</comment>
<dbReference type="AlphaFoldDB" id="A0A9W5RFM9"/>
<feature type="short sequence motif" description="'HIGH' region" evidence="13">
    <location>
        <begin position="31"/>
        <end position="41"/>
    </location>
</feature>
<dbReference type="NCBIfam" id="TIGR00435">
    <property type="entry name" value="cysS"/>
    <property type="match status" value="1"/>
</dbReference>
<dbReference type="EMBL" id="AGWN01000001">
    <property type="protein sequence ID" value="EPD31510.1"/>
    <property type="molecule type" value="Genomic_DNA"/>
</dbReference>
<evidence type="ECO:0000256" key="11">
    <source>
        <dbReference type="ARBA" id="ARBA00023146"/>
    </source>
</evidence>
<dbReference type="InterPro" id="IPR032678">
    <property type="entry name" value="tRNA-synt_1_cat_dom"/>
</dbReference>
<evidence type="ECO:0000256" key="9">
    <source>
        <dbReference type="ARBA" id="ARBA00022840"/>
    </source>
</evidence>
<dbReference type="Pfam" id="PF23493">
    <property type="entry name" value="CysS_C"/>
    <property type="match status" value="1"/>
</dbReference>
<evidence type="ECO:0000256" key="1">
    <source>
        <dbReference type="ARBA" id="ARBA00004496"/>
    </source>
</evidence>
<feature type="binding site" evidence="13">
    <location>
        <position position="277"/>
    </location>
    <ligand>
        <name>ATP</name>
        <dbReference type="ChEBI" id="CHEBI:30616"/>
    </ligand>
</feature>